<feature type="compositionally biased region" description="Basic and acidic residues" evidence="1">
    <location>
        <begin position="45"/>
        <end position="60"/>
    </location>
</feature>
<evidence type="ECO:0000256" key="1">
    <source>
        <dbReference type="SAM" id="MobiDB-lite"/>
    </source>
</evidence>
<reference evidence="2" key="1">
    <citation type="submission" date="2020-02" db="EMBL/GenBank/DDBJ databases">
        <authorList>
            <person name="Meier V. D."/>
        </authorList>
    </citation>
    <scope>NUCLEOTIDE SEQUENCE</scope>
    <source>
        <strain evidence="2">AVDCRST_MAG67</strain>
    </source>
</reference>
<organism evidence="2">
    <name type="scientific">uncultured Solirubrobacteraceae bacterium</name>
    <dbReference type="NCBI Taxonomy" id="1162706"/>
    <lineage>
        <taxon>Bacteria</taxon>
        <taxon>Bacillati</taxon>
        <taxon>Actinomycetota</taxon>
        <taxon>Thermoleophilia</taxon>
        <taxon>Solirubrobacterales</taxon>
        <taxon>Solirubrobacteraceae</taxon>
        <taxon>environmental samples</taxon>
    </lineage>
</organism>
<feature type="region of interest" description="Disordered" evidence="1">
    <location>
        <begin position="1"/>
        <end position="60"/>
    </location>
</feature>
<proteinExistence type="predicted"/>
<dbReference type="EMBL" id="CADCVQ010000001">
    <property type="protein sequence ID" value="CAA9470239.1"/>
    <property type="molecule type" value="Genomic_DNA"/>
</dbReference>
<protein>
    <submittedName>
        <fullName evidence="2">Uncharacterized protein</fullName>
    </submittedName>
</protein>
<name>A0A6J4RG63_9ACTN</name>
<sequence length="60" mass="6550">MADPAQPAQSGPQRSGGGYQPRKPKETVDERRARQSATALAAQVDLKREAAERRSRKSDS</sequence>
<accession>A0A6J4RG63</accession>
<evidence type="ECO:0000313" key="2">
    <source>
        <dbReference type="EMBL" id="CAA9470239.1"/>
    </source>
</evidence>
<gene>
    <name evidence="2" type="ORF">AVDCRST_MAG67-143</name>
</gene>
<feature type="compositionally biased region" description="Basic and acidic residues" evidence="1">
    <location>
        <begin position="23"/>
        <end position="33"/>
    </location>
</feature>
<dbReference type="AlphaFoldDB" id="A0A6J4RG63"/>